<evidence type="ECO:0000259" key="2">
    <source>
        <dbReference type="Pfam" id="PF13786"/>
    </source>
</evidence>
<sequence>MTLREHDNGRIEERLRDEKKAWDAAPLPAGLDEAVYRGLLQARRKGRLRTRRAAAAMSAALVVVLLLGMVRVSPAFAAAVAELPGLSGLVSLVAGDSGLEGAVRNDFVQPVNVSDSHDGVMITVNGIIADDTRLNILYTVKLPTAAKHVPFKKFDLFDAAAPDKPLPVTISFGSVPLENPTKEFQGRIDVNLGEEADMPEHVRIDMKLFGYEGLADWSIVIPVDKARFEGMKEVIPLEQAVTAEGQRMLFKQATIYPTSIAVDVEFDKANSKRVFWLSDLVLVTDTGEELRSQGSMNMSADRMTLQFESSFFSKPKHLTLRGTRWMALDKSKLEMKLDLEKKEIVQAPDDKVRLVSAKKTGTGVYEITLAVKSDSSVDRYGFTIVDGPFRDAAGTVFNTGGYRTSSTEPDKDETNITFEVLLDKPYTNPLAFNIVNYPSWIEEPFEVKLK</sequence>
<feature type="domain" description="DUF5643" evidence="3">
    <location>
        <begin position="233"/>
        <end position="337"/>
    </location>
</feature>
<reference evidence="4 5" key="1">
    <citation type="submission" date="2020-01" db="EMBL/GenBank/DDBJ databases">
        <title>Paenibacillus soybeanensis sp. nov. isolated from the nodules of soybean (Glycine max(L.) Merr).</title>
        <authorList>
            <person name="Wang H."/>
        </authorList>
    </citation>
    <scope>NUCLEOTIDE SEQUENCE [LARGE SCALE GENOMIC DNA]</scope>
    <source>
        <strain evidence="4 5">DSM 23054</strain>
    </source>
</reference>
<keyword evidence="5" id="KW-1185">Reference proteome</keyword>
<dbReference type="Gene3D" id="2.60.40.1630">
    <property type="entry name" value="bacillus anthracis domain"/>
    <property type="match status" value="1"/>
</dbReference>
<dbReference type="InterPro" id="IPR025436">
    <property type="entry name" value="DUF4179"/>
</dbReference>
<keyword evidence="1" id="KW-0812">Transmembrane</keyword>
<accession>A0A7X4YUP1</accession>
<dbReference type="EMBL" id="JAAAMU010000024">
    <property type="protein sequence ID" value="NBC72907.1"/>
    <property type="molecule type" value="Genomic_DNA"/>
</dbReference>
<evidence type="ECO:0000259" key="3">
    <source>
        <dbReference type="Pfam" id="PF18705"/>
    </source>
</evidence>
<dbReference type="Pfam" id="PF18705">
    <property type="entry name" value="DUF5643"/>
    <property type="match status" value="1"/>
</dbReference>
<feature type="transmembrane region" description="Helical" evidence="1">
    <location>
        <begin position="53"/>
        <end position="70"/>
    </location>
</feature>
<evidence type="ECO:0000256" key="1">
    <source>
        <dbReference type="SAM" id="Phobius"/>
    </source>
</evidence>
<keyword evidence="1" id="KW-0472">Membrane</keyword>
<protein>
    <submittedName>
        <fullName evidence="4">DUF4179 domain-containing protein</fullName>
    </submittedName>
</protein>
<dbReference type="AlphaFoldDB" id="A0A7X4YUP1"/>
<evidence type="ECO:0000313" key="4">
    <source>
        <dbReference type="EMBL" id="NBC72907.1"/>
    </source>
</evidence>
<name>A0A7X4YUP1_9BACL</name>
<dbReference type="RefSeq" id="WP_161704350.1">
    <property type="nucleotide sequence ID" value="NZ_JAAAMU010000024.1"/>
</dbReference>
<comment type="caution">
    <text evidence="4">The sequence shown here is derived from an EMBL/GenBank/DDBJ whole genome shotgun (WGS) entry which is preliminary data.</text>
</comment>
<proteinExistence type="predicted"/>
<dbReference type="Pfam" id="PF13786">
    <property type="entry name" value="DUF4179"/>
    <property type="match status" value="1"/>
</dbReference>
<dbReference type="InterPro" id="IPR040680">
    <property type="entry name" value="DUF5643"/>
</dbReference>
<dbReference type="OrthoDB" id="2725974at2"/>
<organism evidence="4 5">
    <name type="scientific">Paenibacillus sacheonensis</name>
    <dbReference type="NCBI Taxonomy" id="742054"/>
    <lineage>
        <taxon>Bacteria</taxon>
        <taxon>Bacillati</taxon>
        <taxon>Bacillota</taxon>
        <taxon>Bacilli</taxon>
        <taxon>Bacillales</taxon>
        <taxon>Paenibacillaceae</taxon>
        <taxon>Paenibacillus</taxon>
    </lineage>
</organism>
<dbReference type="Proteomes" id="UP000558113">
    <property type="component" value="Unassembled WGS sequence"/>
</dbReference>
<evidence type="ECO:0000313" key="5">
    <source>
        <dbReference type="Proteomes" id="UP000558113"/>
    </source>
</evidence>
<gene>
    <name evidence="4" type="ORF">GT003_28330</name>
</gene>
<feature type="domain" description="DUF4179" evidence="2">
    <location>
        <begin position="50"/>
        <end position="141"/>
    </location>
</feature>
<keyword evidence="1" id="KW-1133">Transmembrane helix</keyword>